<keyword evidence="1 5" id="KW-0699">rRNA-binding</keyword>
<evidence type="ECO:0000256" key="5">
    <source>
        <dbReference type="HAMAP-Rule" id="MF_01334"/>
    </source>
</evidence>
<dbReference type="PANTHER" id="PTHR33284">
    <property type="entry name" value="RIBOSOMAL PROTEIN L25/GLN-TRNA SYNTHETASE, ANTI-CODON-BINDING DOMAIN-CONTAINING PROTEIN"/>
    <property type="match status" value="1"/>
</dbReference>
<dbReference type="Proteomes" id="UP001200537">
    <property type="component" value="Unassembled WGS sequence"/>
</dbReference>
<dbReference type="HAMAP" id="MF_01334">
    <property type="entry name" value="Ribosomal_bL25_CTC"/>
    <property type="match status" value="1"/>
</dbReference>
<evidence type="ECO:0000259" key="7">
    <source>
        <dbReference type="Pfam" id="PF01386"/>
    </source>
</evidence>
<protein>
    <recommendedName>
        <fullName evidence="5">Large ribosomal subunit protein bL25</fullName>
    </recommendedName>
    <alternativeName>
        <fullName evidence="5">General stress protein CTC</fullName>
    </alternativeName>
</protein>
<dbReference type="NCBIfam" id="TIGR00731">
    <property type="entry name" value="bL25_bact_ctc"/>
    <property type="match status" value="1"/>
</dbReference>
<dbReference type="InterPro" id="IPR037121">
    <property type="entry name" value="Ribosomal_bL25_C"/>
</dbReference>
<feature type="domain" description="Large ribosomal subunit protein bL25 beta" evidence="8">
    <location>
        <begin position="99"/>
        <end position="178"/>
    </location>
</feature>
<dbReference type="GO" id="GO:0006412">
    <property type="term" value="P:translation"/>
    <property type="evidence" value="ECO:0007669"/>
    <property type="project" value="UniProtKB-UniRule"/>
</dbReference>
<feature type="domain" description="Large ribosomal subunit protein bL25 L25" evidence="7">
    <location>
        <begin position="5"/>
        <end position="91"/>
    </location>
</feature>
<keyword evidence="4 5" id="KW-0687">Ribonucleoprotein</keyword>
<keyword evidence="3 5" id="KW-0689">Ribosomal protein</keyword>
<organism evidence="9 10">
    <name type="scientific">Varibaculum cambriense</name>
    <dbReference type="NCBI Taxonomy" id="184870"/>
    <lineage>
        <taxon>Bacteria</taxon>
        <taxon>Bacillati</taxon>
        <taxon>Actinomycetota</taxon>
        <taxon>Actinomycetes</taxon>
        <taxon>Actinomycetales</taxon>
        <taxon>Actinomycetaceae</taxon>
        <taxon>Varibaculum</taxon>
    </lineage>
</organism>
<comment type="caution">
    <text evidence="9">The sequence shown here is derived from an EMBL/GenBank/DDBJ whole genome shotgun (WGS) entry which is preliminary data.</text>
</comment>
<dbReference type="GO" id="GO:0022625">
    <property type="term" value="C:cytosolic large ribosomal subunit"/>
    <property type="evidence" value="ECO:0007669"/>
    <property type="project" value="TreeGrafter"/>
</dbReference>
<feature type="compositionally biased region" description="Polar residues" evidence="6">
    <location>
        <begin position="1"/>
        <end position="11"/>
    </location>
</feature>
<dbReference type="InterPro" id="IPR001021">
    <property type="entry name" value="Ribosomal_bL25_long"/>
</dbReference>
<evidence type="ECO:0000256" key="6">
    <source>
        <dbReference type="SAM" id="MobiDB-lite"/>
    </source>
</evidence>
<feature type="compositionally biased region" description="Acidic residues" evidence="6">
    <location>
        <begin position="180"/>
        <end position="207"/>
    </location>
</feature>
<keyword evidence="2 5" id="KW-0694">RNA-binding</keyword>
<sequence>MASELSAQLRNETGKGAARRARRAGQIPAVLYGHTVEENLHLNLPGHDTFLIVKDNPNAIINLDIDGEKHLVLLKEIQRHPVRRDILHIDLLAVSRDEKVEVEVPVTVTGEPAPGTVVNLEIFDLPVQVSPLEIPEEIVINVEGWEEGHVLRAGELELPADVVTTLDDDHDVLSITLPEEMPEEPAAEEGEEGEEAAEEEAKEESEE</sequence>
<feature type="region of interest" description="Disordered" evidence="6">
    <location>
        <begin position="177"/>
        <end position="207"/>
    </location>
</feature>
<comment type="subunit">
    <text evidence="5">Part of the 50S ribosomal subunit; part of the 5S rRNA/L5/L18/L25 subcomplex. Contacts the 5S rRNA. Binds to the 5S rRNA independently of L5 and L18.</text>
</comment>
<dbReference type="PANTHER" id="PTHR33284:SF1">
    <property type="entry name" value="RIBOSOMAL PROTEIN L25_GLN-TRNA SYNTHETASE, ANTI-CODON-BINDING DOMAIN-CONTAINING PROTEIN"/>
    <property type="match status" value="1"/>
</dbReference>
<feature type="region of interest" description="Disordered" evidence="6">
    <location>
        <begin position="1"/>
        <end position="20"/>
    </location>
</feature>
<dbReference type="InterPro" id="IPR020930">
    <property type="entry name" value="Ribosomal_uL5_bac-type"/>
</dbReference>
<dbReference type="InterPro" id="IPR020056">
    <property type="entry name" value="Rbsml_bL25/Gln-tRNA_synth_N"/>
</dbReference>
<gene>
    <name evidence="5" type="primary">rplY</name>
    <name evidence="5" type="synonym">ctc</name>
    <name evidence="9" type="ORF">L0M99_00135</name>
</gene>
<dbReference type="GO" id="GO:0008097">
    <property type="term" value="F:5S rRNA binding"/>
    <property type="evidence" value="ECO:0007669"/>
    <property type="project" value="InterPro"/>
</dbReference>
<accession>A0AAJ1B9M9</accession>
<dbReference type="GO" id="GO:0003735">
    <property type="term" value="F:structural constituent of ribosome"/>
    <property type="evidence" value="ECO:0007669"/>
    <property type="project" value="InterPro"/>
</dbReference>
<dbReference type="Pfam" id="PF14693">
    <property type="entry name" value="Ribosomal_TL5_C"/>
    <property type="match status" value="1"/>
</dbReference>
<name>A0AAJ1B9M9_9ACTO</name>
<proteinExistence type="inferred from homology"/>
<evidence type="ECO:0000313" key="9">
    <source>
        <dbReference type="EMBL" id="MCG4616904.1"/>
    </source>
</evidence>
<dbReference type="SUPFAM" id="SSF50715">
    <property type="entry name" value="Ribosomal protein L25-like"/>
    <property type="match status" value="1"/>
</dbReference>
<dbReference type="Pfam" id="PF01386">
    <property type="entry name" value="Ribosomal_L25p"/>
    <property type="match status" value="1"/>
</dbReference>
<dbReference type="NCBIfam" id="NF004131">
    <property type="entry name" value="PRK05618.2-1"/>
    <property type="match status" value="1"/>
</dbReference>
<comment type="similarity">
    <text evidence="5">Belongs to the bacterial ribosomal protein bL25 family. CTC subfamily.</text>
</comment>
<evidence type="ECO:0000256" key="1">
    <source>
        <dbReference type="ARBA" id="ARBA00022730"/>
    </source>
</evidence>
<evidence type="ECO:0000256" key="4">
    <source>
        <dbReference type="ARBA" id="ARBA00023274"/>
    </source>
</evidence>
<dbReference type="AlphaFoldDB" id="A0AAJ1B9M9"/>
<dbReference type="RefSeq" id="WP_024058484.1">
    <property type="nucleotide sequence ID" value="NZ_CBCTPO010000009.1"/>
</dbReference>
<comment type="function">
    <text evidence="5">This is one of the proteins that binds to the 5S RNA in the ribosome where it forms part of the central protuberance.</text>
</comment>
<dbReference type="InterPro" id="IPR029751">
    <property type="entry name" value="Ribosomal_L25_dom"/>
</dbReference>
<dbReference type="CDD" id="cd00495">
    <property type="entry name" value="Ribosomal_L25_TL5_CTC"/>
    <property type="match status" value="1"/>
</dbReference>
<dbReference type="Gene3D" id="2.170.120.20">
    <property type="entry name" value="Ribosomal protein L25, beta domain"/>
    <property type="match status" value="1"/>
</dbReference>
<reference evidence="9" key="1">
    <citation type="submission" date="2022-01" db="EMBL/GenBank/DDBJ databases">
        <title>Collection of gut derived symbiotic bacterial strains cultured from healthy donors.</title>
        <authorList>
            <person name="Lin H."/>
            <person name="Kohout C."/>
            <person name="Waligurski E."/>
            <person name="Pamer E.G."/>
        </authorList>
    </citation>
    <scope>NUCLEOTIDE SEQUENCE</scope>
    <source>
        <strain evidence="9">DFI.7.46</strain>
    </source>
</reference>
<dbReference type="InterPro" id="IPR020057">
    <property type="entry name" value="Ribosomal_bL25_b-dom"/>
</dbReference>
<dbReference type="NCBIfam" id="NF004612">
    <property type="entry name" value="PRK05943.1"/>
    <property type="match status" value="1"/>
</dbReference>
<dbReference type="Gene3D" id="2.40.240.10">
    <property type="entry name" value="Ribosomal Protein L25, Chain P"/>
    <property type="match status" value="1"/>
</dbReference>
<evidence type="ECO:0000313" key="10">
    <source>
        <dbReference type="Proteomes" id="UP001200537"/>
    </source>
</evidence>
<dbReference type="EMBL" id="JAKNHJ010000001">
    <property type="protein sequence ID" value="MCG4616904.1"/>
    <property type="molecule type" value="Genomic_DNA"/>
</dbReference>
<evidence type="ECO:0000259" key="8">
    <source>
        <dbReference type="Pfam" id="PF14693"/>
    </source>
</evidence>
<dbReference type="InterPro" id="IPR011035">
    <property type="entry name" value="Ribosomal_bL25/Gln-tRNA_synth"/>
</dbReference>
<evidence type="ECO:0000256" key="2">
    <source>
        <dbReference type="ARBA" id="ARBA00022884"/>
    </source>
</evidence>
<evidence type="ECO:0000256" key="3">
    <source>
        <dbReference type="ARBA" id="ARBA00022980"/>
    </source>
</evidence>